<dbReference type="InterPro" id="IPR024924">
    <property type="entry name" value="7-CO-7-deazaguanine_synth-like"/>
</dbReference>
<dbReference type="GO" id="GO:1904047">
    <property type="term" value="F:S-adenosyl-L-methionine binding"/>
    <property type="evidence" value="ECO:0007669"/>
    <property type="project" value="UniProtKB-UniRule"/>
</dbReference>
<evidence type="ECO:0000256" key="5">
    <source>
        <dbReference type="ARBA" id="ARBA00023004"/>
    </source>
</evidence>
<dbReference type="PANTHER" id="PTHR42836:SF1">
    <property type="entry name" value="7-CARBOXY-7-DEAZAGUANINE SYNTHASE"/>
    <property type="match status" value="1"/>
</dbReference>
<feature type="binding site" evidence="8">
    <location>
        <position position="92"/>
    </location>
    <ligand>
        <name>S-adenosyl-L-methionine</name>
        <dbReference type="ChEBI" id="CHEBI:59789"/>
    </ligand>
</feature>
<keyword evidence="2 8" id="KW-0949">S-adenosyl-L-methionine</keyword>
<dbReference type="RefSeq" id="WP_053940353.1">
    <property type="nucleotide sequence ID" value="NZ_CP009253.1"/>
</dbReference>
<dbReference type="GO" id="GO:0000287">
    <property type="term" value="F:magnesium ion binding"/>
    <property type="evidence" value="ECO:0007669"/>
    <property type="project" value="UniProtKB-UniRule"/>
</dbReference>
<keyword evidence="5 8" id="KW-0408">Iron</keyword>
<keyword evidence="8" id="KW-0671">Queuosine biosynthesis</keyword>
<dbReference type="PIRSF" id="PIRSF000370">
    <property type="entry name" value="QueE"/>
    <property type="match status" value="1"/>
</dbReference>
<reference evidence="10 11" key="1">
    <citation type="journal article" date="2015" name="J Genomics">
        <title>Whole Genome Sequence of the Soybean Aphid Endosymbiont Buchnera aphidicola and Genetic Differentiation among Biotype-Specific Strains.</title>
        <authorList>
            <person name="Cassone B.J."/>
            <person name="Wenger J.A."/>
            <person name="Michel A.P."/>
        </authorList>
    </citation>
    <scope>NUCLEOTIDE SEQUENCE [LARGE SCALE GENOMIC DNA]</scope>
    <source>
        <strain evidence="10 11">BAg</strain>
    </source>
</reference>
<dbReference type="NCBIfam" id="TIGR04322">
    <property type="entry name" value="rSAM_QueE_Ecoli"/>
    <property type="match status" value="1"/>
</dbReference>
<comment type="similarity">
    <text evidence="8">Belongs to the radical SAM superfamily. 7-carboxy-7-deazaguanine synthase family.</text>
</comment>
<evidence type="ECO:0000256" key="8">
    <source>
        <dbReference type="HAMAP-Rule" id="MF_00917"/>
    </source>
</evidence>
<feature type="binding site" evidence="8">
    <location>
        <position position="90"/>
    </location>
    <ligand>
        <name>substrate</name>
    </ligand>
</feature>
<feature type="binding site" evidence="8">
    <location>
        <position position="27"/>
    </location>
    <ligand>
        <name>substrate</name>
    </ligand>
</feature>
<dbReference type="InterPro" id="IPR027609">
    <property type="entry name" value="rSAM_QueE_proteobac"/>
</dbReference>
<comment type="function">
    <text evidence="8">Catalyzes the complex heterocyclic radical-mediated conversion of 6-carboxy-5,6,7,8-tetrahydropterin (CPH4) to 7-carboxy-7-deazaguanine (CDG), a step common to the biosynthetic pathways of all 7-deazapurine-containing compounds.</text>
</comment>
<evidence type="ECO:0000256" key="2">
    <source>
        <dbReference type="ARBA" id="ARBA00022691"/>
    </source>
</evidence>
<accession>A0A0M4H3Q3</accession>
<dbReference type="AlphaFoldDB" id="A0A0M4H3Q3"/>
<dbReference type="Pfam" id="PF04055">
    <property type="entry name" value="Radical_SAM"/>
    <property type="match status" value="1"/>
</dbReference>
<evidence type="ECO:0000313" key="10">
    <source>
        <dbReference type="EMBL" id="ALD15351.1"/>
    </source>
</evidence>
<keyword evidence="1 8" id="KW-0004">4Fe-4S</keyword>
<evidence type="ECO:0000256" key="3">
    <source>
        <dbReference type="ARBA" id="ARBA00022723"/>
    </source>
</evidence>
<dbReference type="STRING" id="1265350.IX46_02155"/>
<feature type="binding site" evidence="8">
    <location>
        <begin position="37"/>
        <end position="39"/>
    </location>
    <ligand>
        <name>S-adenosyl-L-methionine</name>
        <dbReference type="ChEBI" id="CHEBI:59789"/>
    </ligand>
</feature>
<organism evidence="10 11">
    <name type="scientific">Buchnera aphidicola</name>
    <name type="common">Aphis glycines</name>
    <dbReference type="NCBI Taxonomy" id="1265350"/>
    <lineage>
        <taxon>Bacteria</taxon>
        <taxon>Pseudomonadati</taxon>
        <taxon>Pseudomonadota</taxon>
        <taxon>Gammaproteobacteria</taxon>
        <taxon>Enterobacterales</taxon>
        <taxon>Erwiniaceae</taxon>
        <taxon>Buchnera</taxon>
    </lineage>
</organism>
<comment type="catalytic activity">
    <reaction evidence="8">
        <text>6-carboxy-5,6,7,8-tetrahydropterin + H(+) = 7-carboxy-7-carbaguanine + NH4(+)</text>
        <dbReference type="Rhea" id="RHEA:27974"/>
        <dbReference type="ChEBI" id="CHEBI:15378"/>
        <dbReference type="ChEBI" id="CHEBI:28938"/>
        <dbReference type="ChEBI" id="CHEBI:61032"/>
        <dbReference type="ChEBI" id="CHEBI:61036"/>
        <dbReference type="EC" id="4.3.99.3"/>
    </reaction>
</comment>
<dbReference type="InterPro" id="IPR007197">
    <property type="entry name" value="rSAM"/>
</dbReference>
<feature type="binding site" evidence="8">
    <location>
        <position position="40"/>
    </location>
    <ligand>
        <name>Mg(2+)</name>
        <dbReference type="ChEBI" id="CHEBI:18420"/>
    </ligand>
</feature>
<comment type="pathway">
    <text evidence="8">Purine metabolism; 7-cyano-7-deazaguanine biosynthesis.</text>
</comment>
<dbReference type="PANTHER" id="PTHR42836">
    <property type="entry name" value="7-CARBOXY-7-DEAZAGUANINE SYNTHASE"/>
    <property type="match status" value="1"/>
</dbReference>
<dbReference type="OrthoDB" id="9792276at2"/>
<feature type="binding site" evidence="8">
    <location>
        <begin position="134"/>
        <end position="136"/>
    </location>
    <ligand>
        <name>S-adenosyl-L-methionine</name>
        <dbReference type="ChEBI" id="CHEBI:59789"/>
    </ligand>
</feature>
<dbReference type="EC" id="4.3.99.3" evidence="8"/>
<evidence type="ECO:0000313" key="11">
    <source>
        <dbReference type="Proteomes" id="UP000066321"/>
    </source>
</evidence>
<evidence type="ECO:0000256" key="7">
    <source>
        <dbReference type="ARBA" id="ARBA00023239"/>
    </source>
</evidence>
<dbReference type="HAMAP" id="MF_00917">
    <property type="entry name" value="QueE"/>
    <property type="match status" value="1"/>
</dbReference>
<comment type="cofactor">
    <cofactor evidence="8">
        <name>S-adenosyl-L-methionine</name>
        <dbReference type="ChEBI" id="CHEBI:59789"/>
    </cofactor>
    <text evidence="8">Binds 1 S-adenosyl-L-methionine per subunit.</text>
</comment>
<dbReference type="InterPro" id="IPR058240">
    <property type="entry name" value="rSAM_sf"/>
</dbReference>
<dbReference type="KEGG" id="baph:IX46_02155"/>
<feature type="binding site" evidence="8">
    <location>
        <position position="38"/>
    </location>
    <ligand>
        <name>[4Fe-4S] cluster</name>
        <dbReference type="ChEBI" id="CHEBI:49883"/>
        <note>4Fe-4S-S-AdoMet</note>
    </ligand>
</feature>
<sequence length="217" mass="25327">MYYPINEIFQTIQGEGQYTGIPSIFIRLQGCPVHCSWCDTKYTWICNQKDNVSINEIINKNQSNKKWSFIHVKDILKILKKWTAKHVVISGGEPCLYDLLKITKKLEKKDYQCQIETSGIKNIICSLDTWITLSPKKNINPLYASIIRSNEIKFPICKKKDLLYVYNILSTIKDKKKRIICLQPVSQNKQALKICIEACIKNNWKLSVQLHKYIEIQ</sequence>
<keyword evidence="4 8" id="KW-0460">Magnesium</keyword>
<evidence type="ECO:0000256" key="6">
    <source>
        <dbReference type="ARBA" id="ARBA00023014"/>
    </source>
</evidence>
<dbReference type="UniPathway" id="UPA00391"/>
<evidence type="ECO:0000256" key="1">
    <source>
        <dbReference type="ARBA" id="ARBA00022485"/>
    </source>
</evidence>
<dbReference type="GO" id="GO:0016840">
    <property type="term" value="F:carbon-nitrogen lyase activity"/>
    <property type="evidence" value="ECO:0007669"/>
    <property type="project" value="UniProtKB-UniRule"/>
</dbReference>
<dbReference type="InterPro" id="IPR013785">
    <property type="entry name" value="Aldolase_TIM"/>
</dbReference>
<protein>
    <recommendedName>
        <fullName evidence="8">7-carboxy-7-deazaguanine synthase</fullName>
        <shortName evidence="8">CDG synthase</shortName>
        <ecNumber evidence="8">4.3.99.3</ecNumber>
    </recommendedName>
    <alternativeName>
        <fullName evidence="8">Queuosine biosynthesis protein QueE</fullName>
    </alternativeName>
</protein>
<dbReference type="PATRIC" id="fig|1265350.3.peg.406"/>
<feature type="domain" description="Radical SAM core" evidence="9">
    <location>
        <begin position="18"/>
        <end position="217"/>
    </location>
</feature>
<comment type="cofactor">
    <cofactor evidence="8">
        <name>[4Fe-4S] cluster</name>
        <dbReference type="ChEBI" id="CHEBI:49883"/>
    </cofactor>
    <text evidence="8">Binds 1 [4Fe-4S] cluster. The cluster is coordinated with 3 cysteines and an exchangeable S-adenosyl-L-methionine.</text>
</comment>
<name>A0A0M4H3Q3_9GAMM</name>
<gene>
    <name evidence="8" type="primary">queE</name>
    <name evidence="10" type="ORF">IX46_02155</name>
</gene>
<keyword evidence="7 8" id="KW-0456">Lyase</keyword>
<comment type="cofactor">
    <cofactor evidence="8">
        <name>Mg(2+)</name>
        <dbReference type="ChEBI" id="CHEBI:18420"/>
    </cofactor>
</comment>
<dbReference type="SUPFAM" id="SSF102114">
    <property type="entry name" value="Radical SAM enzymes"/>
    <property type="match status" value="1"/>
</dbReference>
<comment type="subunit">
    <text evidence="8">Homodimer.</text>
</comment>
<dbReference type="Gene3D" id="3.20.20.70">
    <property type="entry name" value="Aldolase class I"/>
    <property type="match status" value="1"/>
</dbReference>
<keyword evidence="3 8" id="KW-0479">Metal-binding</keyword>
<dbReference type="SFLD" id="SFLDS00029">
    <property type="entry name" value="Radical_SAM"/>
    <property type="match status" value="1"/>
</dbReference>
<feature type="binding site" evidence="8">
    <location>
        <begin position="12"/>
        <end position="14"/>
    </location>
    <ligand>
        <name>substrate</name>
    </ligand>
</feature>
<dbReference type="Proteomes" id="UP000066321">
    <property type="component" value="Chromosome"/>
</dbReference>
<dbReference type="GO" id="GO:0008616">
    <property type="term" value="P:tRNA queuosine(34) biosynthetic process"/>
    <property type="evidence" value="ECO:0007669"/>
    <property type="project" value="UniProtKB-UniRule"/>
</dbReference>
<feature type="binding site" evidence="8">
    <location>
        <position position="31"/>
    </location>
    <ligand>
        <name>[4Fe-4S] cluster</name>
        <dbReference type="ChEBI" id="CHEBI:49883"/>
        <note>4Fe-4S-S-AdoMet</note>
    </ligand>
</feature>
<dbReference type="EMBL" id="CP009253">
    <property type="protein sequence ID" value="ALD15351.1"/>
    <property type="molecule type" value="Genomic_DNA"/>
</dbReference>
<evidence type="ECO:0000259" key="9">
    <source>
        <dbReference type="PROSITE" id="PS51918"/>
    </source>
</evidence>
<evidence type="ECO:0000256" key="4">
    <source>
        <dbReference type="ARBA" id="ARBA00022842"/>
    </source>
</evidence>
<comment type="caution">
    <text evidence="8">Lacks conserved residue(s) required for the propagation of feature annotation.</text>
</comment>
<proteinExistence type="inferred from homology"/>
<feature type="binding site" evidence="8">
    <location>
        <position position="35"/>
    </location>
    <ligand>
        <name>[4Fe-4S] cluster</name>
        <dbReference type="ChEBI" id="CHEBI:49883"/>
        <note>4Fe-4S-S-AdoMet</note>
    </ligand>
</feature>
<keyword evidence="6 8" id="KW-0411">Iron-sulfur</keyword>
<dbReference type="GO" id="GO:0051539">
    <property type="term" value="F:4 iron, 4 sulfur cluster binding"/>
    <property type="evidence" value="ECO:0007669"/>
    <property type="project" value="UniProtKB-UniRule"/>
</dbReference>
<dbReference type="PROSITE" id="PS51918">
    <property type="entry name" value="RADICAL_SAM"/>
    <property type="match status" value="1"/>
</dbReference>